<keyword evidence="3" id="KW-1185">Reference proteome</keyword>
<gene>
    <name evidence="2" type="ORF">SO3561_00291</name>
</gene>
<feature type="region of interest" description="Disordered" evidence="1">
    <location>
        <begin position="150"/>
        <end position="169"/>
    </location>
</feature>
<dbReference type="AlphaFoldDB" id="A0A250V3W6"/>
<name>A0A250V3W6_STROL</name>
<evidence type="ECO:0000313" key="2">
    <source>
        <dbReference type="EMBL" id="GAX48809.1"/>
    </source>
</evidence>
<accession>A0A250V3W6</accession>
<protein>
    <submittedName>
        <fullName evidence="2">Uncharacterized protein</fullName>
    </submittedName>
</protein>
<reference evidence="3" key="1">
    <citation type="submission" date="2017-05" db="EMBL/GenBank/DDBJ databases">
        <title>Streptomyces olivochromogenes NBRC 3561 whole genome shotgun sequence.</title>
        <authorList>
            <person name="Dohra H."/>
            <person name="Kodani S."/>
        </authorList>
    </citation>
    <scope>NUCLEOTIDE SEQUENCE [LARGE SCALE GENOMIC DNA]</scope>
    <source>
        <strain evidence="3">NBRC 3561</strain>
    </source>
</reference>
<organism evidence="2 3">
    <name type="scientific">Streptomyces olivochromogenes</name>
    <dbReference type="NCBI Taxonomy" id="1963"/>
    <lineage>
        <taxon>Bacteria</taxon>
        <taxon>Bacillati</taxon>
        <taxon>Actinomycetota</taxon>
        <taxon>Actinomycetes</taxon>
        <taxon>Kitasatosporales</taxon>
        <taxon>Streptomycetaceae</taxon>
        <taxon>Streptomyces</taxon>
    </lineage>
</organism>
<dbReference type="Proteomes" id="UP000217446">
    <property type="component" value="Unassembled WGS sequence"/>
</dbReference>
<dbReference type="EMBL" id="BDQI01000001">
    <property type="protein sequence ID" value="GAX48809.1"/>
    <property type="molecule type" value="Genomic_DNA"/>
</dbReference>
<sequence>MPAPLRPQFHEGQILAADDLSAVVRYDRDAAARHHRHLHTWGIASGLEVTVRARAGSDVYKTVVVGGGTLVDPSGREIVVPAPVELSTPDQGFTIVDPANTAPRPLMLMWSDEPATGGTAVSSGACAANGAAARTTEGFLLLVGAPGDELDLGEQQAPAPDAGPDRLGGGDRGRVLLSFVTWATDGEDGGFTGVLPRANGVGRRYAGVLADRVSARGGTLELAAEPRPVAGKVGVRIGGADGSLDIGRFNAAGALAPALRVLGDGSTRILGDVRVSGGLTVGGAVDSPLVSGSVLVQSGTATHGVILPLPPPVTVDQVDSGEVVLHVQVTPRLQTYGAPAEGGADPSGFGALPVVLRCEVDSERRLSCLIAWYTGLGTARTLDLFSVLPGTADYVVLATRPAAHPAT</sequence>
<evidence type="ECO:0000256" key="1">
    <source>
        <dbReference type="SAM" id="MobiDB-lite"/>
    </source>
</evidence>
<proteinExistence type="predicted"/>
<dbReference type="STRING" id="1963.AQJ27_04520"/>
<evidence type="ECO:0000313" key="3">
    <source>
        <dbReference type="Proteomes" id="UP000217446"/>
    </source>
</evidence>
<dbReference type="RefSeq" id="WP_067361857.1">
    <property type="nucleotide sequence ID" value="NZ_BDQI01000001.1"/>
</dbReference>
<comment type="caution">
    <text evidence="2">The sequence shown here is derived from an EMBL/GenBank/DDBJ whole genome shotgun (WGS) entry which is preliminary data.</text>
</comment>